<dbReference type="InterPro" id="IPR024922">
    <property type="entry name" value="Rubredoxin"/>
</dbReference>
<evidence type="ECO:0000256" key="4">
    <source>
        <dbReference type="ARBA" id="ARBA00022982"/>
    </source>
</evidence>
<evidence type="ECO:0000256" key="7">
    <source>
        <dbReference type="PIRSR" id="PIRSR000071-1"/>
    </source>
</evidence>
<dbReference type="GO" id="GO:0009055">
    <property type="term" value="F:electron transfer activity"/>
    <property type="evidence" value="ECO:0007669"/>
    <property type="project" value="InterPro"/>
</dbReference>
<dbReference type="PIRSF" id="PIRSF000071">
    <property type="entry name" value="Rubredoxin"/>
    <property type="match status" value="1"/>
</dbReference>
<dbReference type="EMBL" id="BLZR01000001">
    <property type="protein sequence ID" value="GFP74396.1"/>
    <property type="molecule type" value="Genomic_DNA"/>
</dbReference>
<feature type="binding site" evidence="7">
    <location>
        <position position="42"/>
    </location>
    <ligand>
        <name>Fe cation</name>
        <dbReference type="ChEBI" id="CHEBI:24875"/>
    </ligand>
</feature>
<dbReference type="Proteomes" id="UP000580568">
    <property type="component" value="Unassembled WGS sequence"/>
</dbReference>
<dbReference type="PROSITE" id="PS00202">
    <property type="entry name" value="RUBREDOXIN"/>
    <property type="match status" value="1"/>
</dbReference>
<evidence type="ECO:0000256" key="1">
    <source>
        <dbReference type="ARBA" id="ARBA00005337"/>
    </source>
</evidence>
<dbReference type="SUPFAM" id="SSF57802">
    <property type="entry name" value="Rubredoxin-like"/>
    <property type="match status" value="1"/>
</dbReference>
<evidence type="ECO:0000313" key="9">
    <source>
        <dbReference type="EMBL" id="GFP74396.1"/>
    </source>
</evidence>
<dbReference type="PANTHER" id="PTHR47627">
    <property type="entry name" value="RUBREDOXIN"/>
    <property type="match status" value="1"/>
</dbReference>
<organism evidence="9 10">
    <name type="scientific">Clostridium fungisolvens</name>
    <dbReference type="NCBI Taxonomy" id="1604897"/>
    <lineage>
        <taxon>Bacteria</taxon>
        <taxon>Bacillati</taxon>
        <taxon>Bacillota</taxon>
        <taxon>Clostridia</taxon>
        <taxon>Eubacteriales</taxon>
        <taxon>Clostridiaceae</taxon>
        <taxon>Clostridium</taxon>
    </lineage>
</organism>
<dbReference type="InterPro" id="IPR018527">
    <property type="entry name" value="Rubredoxin_Fe_BS"/>
</dbReference>
<dbReference type="InterPro" id="IPR024935">
    <property type="entry name" value="Rubredoxin_dom"/>
</dbReference>
<feature type="binding site" evidence="7">
    <location>
        <position position="9"/>
    </location>
    <ligand>
        <name>Fe cation</name>
        <dbReference type="ChEBI" id="CHEBI:24875"/>
    </ligand>
</feature>
<feature type="domain" description="Rubredoxin-like" evidence="8">
    <location>
        <begin position="1"/>
        <end position="52"/>
    </location>
</feature>
<keyword evidence="4 6" id="KW-0249">Electron transport</keyword>
<feature type="binding site" evidence="7">
    <location>
        <position position="6"/>
    </location>
    <ligand>
        <name>Fe cation</name>
        <dbReference type="ChEBI" id="CHEBI:24875"/>
    </ligand>
</feature>
<keyword evidence="3 6" id="KW-0479">Metal-binding</keyword>
<name>A0A6V8SCH4_9CLOT</name>
<comment type="similarity">
    <text evidence="1 6">Belongs to the rubredoxin family.</text>
</comment>
<keyword evidence="5 6" id="KW-0408">Iron</keyword>
<dbReference type="PANTHER" id="PTHR47627:SF1">
    <property type="entry name" value="RUBREDOXIN-1-RELATED"/>
    <property type="match status" value="1"/>
</dbReference>
<dbReference type="InterPro" id="IPR050526">
    <property type="entry name" value="Rubredoxin_ET"/>
</dbReference>
<dbReference type="GO" id="GO:0043448">
    <property type="term" value="P:alkane catabolic process"/>
    <property type="evidence" value="ECO:0007669"/>
    <property type="project" value="TreeGrafter"/>
</dbReference>
<dbReference type="Pfam" id="PF00301">
    <property type="entry name" value="Rubredoxin"/>
    <property type="match status" value="1"/>
</dbReference>
<comment type="cofactor">
    <cofactor evidence="6 7">
        <name>Fe(3+)</name>
        <dbReference type="ChEBI" id="CHEBI:29034"/>
    </cofactor>
    <text evidence="6 7">Binds 1 Fe(3+) ion per subunit.</text>
</comment>
<evidence type="ECO:0000256" key="2">
    <source>
        <dbReference type="ARBA" id="ARBA00022448"/>
    </source>
</evidence>
<comment type="caution">
    <text evidence="9">The sequence shown here is derived from an EMBL/GenBank/DDBJ whole genome shotgun (WGS) entry which is preliminary data.</text>
</comment>
<sequence length="54" mass="6185">MKRYVCIECGYIYDPAIGDSSQDIVPGTAFEALPEYWLCPICGEPLDMFEELEY</sequence>
<dbReference type="PRINTS" id="PR00163">
    <property type="entry name" value="RUBREDOXIN"/>
</dbReference>
<accession>A0A6V8SCH4</accession>
<evidence type="ECO:0000256" key="6">
    <source>
        <dbReference type="PIRNR" id="PIRNR000071"/>
    </source>
</evidence>
<dbReference type="FunFam" id="2.20.28.10:FF:000001">
    <property type="entry name" value="Rubredoxin"/>
    <property type="match status" value="1"/>
</dbReference>
<evidence type="ECO:0000256" key="3">
    <source>
        <dbReference type="ARBA" id="ARBA00022723"/>
    </source>
</evidence>
<evidence type="ECO:0000256" key="5">
    <source>
        <dbReference type="ARBA" id="ARBA00023004"/>
    </source>
</evidence>
<evidence type="ECO:0000313" key="10">
    <source>
        <dbReference type="Proteomes" id="UP000580568"/>
    </source>
</evidence>
<keyword evidence="10" id="KW-1185">Reference proteome</keyword>
<reference evidence="9 10" key="1">
    <citation type="submission" date="2020-07" db="EMBL/GenBank/DDBJ databases">
        <title>A new beta-1,3-glucan-decomposing anaerobic bacterium isolated from anoxic soil subjected to biological soil disinfestation.</title>
        <authorList>
            <person name="Ueki A."/>
            <person name="Tonouchi A."/>
        </authorList>
    </citation>
    <scope>NUCLEOTIDE SEQUENCE [LARGE SCALE GENOMIC DNA]</scope>
    <source>
        <strain evidence="9 10">TW1</strain>
    </source>
</reference>
<dbReference type="Gene3D" id="2.20.28.10">
    <property type="match status" value="1"/>
</dbReference>
<dbReference type="AlphaFoldDB" id="A0A6V8SCH4"/>
<feature type="binding site" evidence="7">
    <location>
        <position position="39"/>
    </location>
    <ligand>
        <name>Fe cation</name>
        <dbReference type="ChEBI" id="CHEBI:24875"/>
    </ligand>
</feature>
<dbReference type="InterPro" id="IPR024934">
    <property type="entry name" value="Rubredoxin-like_dom"/>
</dbReference>
<keyword evidence="2 6" id="KW-0813">Transport</keyword>
<evidence type="ECO:0000259" key="8">
    <source>
        <dbReference type="PROSITE" id="PS50903"/>
    </source>
</evidence>
<dbReference type="CDD" id="cd00730">
    <property type="entry name" value="rubredoxin"/>
    <property type="match status" value="1"/>
</dbReference>
<proteinExistence type="inferred from homology"/>
<gene>
    <name evidence="9" type="ORF">bsdtw1_00446</name>
</gene>
<dbReference type="RefSeq" id="WP_183275960.1">
    <property type="nucleotide sequence ID" value="NZ_BLZR01000001.1"/>
</dbReference>
<dbReference type="GO" id="GO:0005506">
    <property type="term" value="F:iron ion binding"/>
    <property type="evidence" value="ECO:0007669"/>
    <property type="project" value="InterPro"/>
</dbReference>
<protein>
    <recommendedName>
        <fullName evidence="6">Rubredoxin</fullName>
    </recommendedName>
</protein>
<dbReference type="PROSITE" id="PS50903">
    <property type="entry name" value="RUBREDOXIN_LIKE"/>
    <property type="match status" value="1"/>
</dbReference>